<organism evidence="4 5">
    <name type="scientific">Desulfuromonas acetoxidans (strain DSM 684 / 11070)</name>
    <dbReference type="NCBI Taxonomy" id="281689"/>
    <lineage>
        <taxon>Bacteria</taxon>
        <taxon>Pseudomonadati</taxon>
        <taxon>Thermodesulfobacteriota</taxon>
        <taxon>Desulfuromonadia</taxon>
        <taxon>Desulfuromonadales</taxon>
        <taxon>Desulfuromonadaceae</taxon>
        <taxon>Desulfuromonas</taxon>
    </lineage>
</organism>
<dbReference type="InterPro" id="IPR050154">
    <property type="entry name" value="UbiB_kinase"/>
</dbReference>
<sequence length="563" mass="64043">MLPLLHLNRNLRSLNRYREVLAVLVSHGFGHVLDELNLDYYIELGRRLVKRDNRKRELEKLPPQVRLRMALEELGPTFIKLGQILSARPDILPASYITELNKLQNDVRPVELSAIKSQLYQELGAPVNELFSEFSPQPVAAASIAQVHQAKLPDGTTVAVKVRRPDIERIIETDLDILDSLSSLLENHTEPEELFSPREVIREFRRTIYRELDFTKEGHTLGRFRDNFHDSPNVTVPHVHWELTTDAILTMEYIDGIKISNTDQLSAAGHDLKQLAHNGAKAFLDQVLVFGLFHADPHPGNIFVLPDSTLCFIDLGMVGHVDDDLRQQLTSLLLGIFKRDTDLLVSVMLAERDRSKEINTTRLKRELSEFIDDYYKVPLEHIDFFKLITEFIDLMRRHHIKFPSDLMLFSKAMVTIEGIGRQLDPGFNLIEEIKPTAMELMQHRLSAGNIGKETTQIFRSYFDVLKSLPQELKELLLRFNSNNFKIDLEHRGLEKLITDLDKASNRLSFSFIIGSLIIGSSLIIQTNSGPQLFGLPALGLLGYAFAAALGLWLALGILRSGRL</sequence>
<dbReference type="Pfam" id="PF03109">
    <property type="entry name" value="ABC1"/>
    <property type="match status" value="1"/>
</dbReference>
<keyword evidence="2" id="KW-0812">Transmembrane</keyword>
<dbReference type="AlphaFoldDB" id="Q1JW67"/>
<dbReference type="RefSeq" id="WP_006002652.1">
    <property type="nucleotide sequence ID" value="NZ_AAEW02000024.1"/>
</dbReference>
<evidence type="ECO:0000313" key="4">
    <source>
        <dbReference type="EMBL" id="EAT14501.1"/>
    </source>
</evidence>
<feature type="domain" description="ABC1 atypical kinase-like" evidence="3">
    <location>
        <begin position="102"/>
        <end position="345"/>
    </location>
</feature>
<dbReference type="SUPFAM" id="SSF56112">
    <property type="entry name" value="Protein kinase-like (PK-like)"/>
    <property type="match status" value="1"/>
</dbReference>
<dbReference type="EMBL" id="AAEW02000024">
    <property type="protein sequence ID" value="EAT14501.1"/>
    <property type="molecule type" value="Genomic_DNA"/>
</dbReference>
<evidence type="ECO:0000256" key="2">
    <source>
        <dbReference type="SAM" id="Phobius"/>
    </source>
</evidence>
<proteinExistence type="inferred from homology"/>
<protein>
    <submittedName>
        <fullName evidence="4">ABC-1</fullName>
    </submittedName>
</protein>
<name>Q1JW67_DESA6</name>
<evidence type="ECO:0000259" key="3">
    <source>
        <dbReference type="Pfam" id="PF03109"/>
    </source>
</evidence>
<accession>Q1JW67</accession>
<reference evidence="4" key="2">
    <citation type="submission" date="2006-05" db="EMBL/GenBank/DDBJ databases">
        <title>Sequencing of the draft genome and assembly of Desulfuromonas acetoxidans DSM 684.</title>
        <authorList>
            <consortium name="US DOE Joint Genome Institute (JGI-PGF)"/>
            <person name="Copeland A."/>
            <person name="Lucas S."/>
            <person name="Lapidus A."/>
            <person name="Barry K."/>
            <person name="Detter J.C."/>
            <person name="Glavina del Rio T."/>
            <person name="Hammon N."/>
            <person name="Israni S."/>
            <person name="Dalin E."/>
            <person name="Tice H."/>
            <person name="Bruce D."/>
            <person name="Pitluck S."/>
            <person name="Richardson P."/>
        </authorList>
    </citation>
    <scope>NUCLEOTIDE SEQUENCE [LARGE SCALE GENOMIC DNA]</scope>
    <source>
        <strain evidence="4">DSM 684</strain>
    </source>
</reference>
<evidence type="ECO:0000313" key="5">
    <source>
        <dbReference type="Proteomes" id="UP000005695"/>
    </source>
</evidence>
<dbReference type="InterPro" id="IPR004147">
    <property type="entry name" value="ABC1_dom"/>
</dbReference>
<dbReference type="PANTHER" id="PTHR10566">
    <property type="entry name" value="CHAPERONE-ACTIVITY OF BC1 COMPLEX CABC1 -RELATED"/>
    <property type="match status" value="1"/>
</dbReference>
<keyword evidence="2" id="KW-0472">Membrane</keyword>
<keyword evidence="5" id="KW-1185">Reference proteome</keyword>
<dbReference type="PANTHER" id="PTHR10566:SF113">
    <property type="entry name" value="PROTEIN ACTIVITY OF BC1 COMPLEX KINASE 7, CHLOROPLASTIC"/>
    <property type="match status" value="1"/>
</dbReference>
<dbReference type="OrthoDB" id="9795390at2"/>
<dbReference type="InterPro" id="IPR011009">
    <property type="entry name" value="Kinase-like_dom_sf"/>
</dbReference>
<evidence type="ECO:0000256" key="1">
    <source>
        <dbReference type="ARBA" id="ARBA00009670"/>
    </source>
</evidence>
<dbReference type="CDD" id="cd05121">
    <property type="entry name" value="ABC1_ADCK3-like"/>
    <property type="match status" value="1"/>
</dbReference>
<reference evidence="4" key="1">
    <citation type="submission" date="2006-05" db="EMBL/GenBank/DDBJ databases">
        <title>Annotation of the draft genome assembly of Desulfuromonas acetoxidans DSM 684.</title>
        <authorList>
            <consortium name="US DOE Joint Genome Institute (JGI-ORNL)"/>
            <person name="Larimer F."/>
            <person name="Land M."/>
            <person name="Hauser L."/>
        </authorList>
    </citation>
    <scope>NUCLEOTIDE SEQUENCE [LARGE SCALE GENOMIC DNA]</scope>
    <source>
        <strain evidence="4">DSM 684</strain>
    </source>
</reference>
<dbReference type="Proteomes" id="UP000005695">
    <property type="component" value="Unassembled WGS sequence"/>
</dbReference>
<comment type="similarity">
    <text evidence="1">Belongs to the protein kinase superfamily. ADCK protein kinase family.</text>
</comment>
<feature type="transmembrane region" description="Helical" evidence="2">
    <location>
        <begin position="537"/>
        <end position="558"/>
    </location>
</feature>
<gene>
    <name evidence="4" type="ORF">Dace_0291</name>
</gene>
<keyword evidence="2" id="KW-1133">Transmembrane helix</keyword>
<comment type="caution">
    <text evidence="4">The sequence shown here is derived from an EMBL/GenBank/DDBJ whole genome shotgun (WGS) entry which is preliminary data.</text>
</comment>